<keyword evidence="1" id="KW-1133">Transmembrane helix</keyword>
<evidence type="ECO:0000313" key="2">
    <source>
        <dbReference type="EMBL" id="RAM36115.1"/>
    </source>
</evidence>
<reference evidence="2 3" key="1">
    <citation type="submission" date="2018-04" db="EMBL/GenBank/DDBJ databases">
        <title>Bacteria isolated from cave deposits of Manipur.</title>
        <authorList>
            <person name="Sahoo D."/>
            <person name="Sarangthem I."/>
            <person name="Nandeibam J."/>
        </authorList>
    </citation>
    <scope>NUCLEOTIDE SEQUENCE [LARGE SCALE GENOMIC DNA]</scope>
    <source>
        <strain evidence="3">mrc11</strain>
    </source>
</reference>
<evidence type="ECO:0000313" key="3">
    <source>
        <dbReference type="Proteomes" id="UP000249166"/>
    </source>
</evidence>
<dbReference type="EMBL" id="QLNP01000098">
    <property type="protein sequence ID" value="RAM36115.1"/>
    <property type="molecule type" value="Genomic_DNA"/>
</dbReference>
<proteinExistence type="predicted"/>
<name>A0A328HFD6_ARTGO</name>
<dbReference type="OrthoDB" id="3297477at2"/>
<protein>
    <submittedName>
        <fullName evidence="2">Uncharacterized protein</fullName>
    </submittedName>
</protein>
<dbReference type="AlphaFoldDB" id="A0A328HFD6"/>
<sequence length="89" mass="9539">MQGFCIFGAIAQFLIASLAVMQICSEYGTRMISTTLTVVPRRLTALLANTLVIAAVPFIVGTTAALVSDVRSSPCLNRRGWPMRSPPVV</sequence>
<evidence type="ECO:0000256" key="1">
    <source>
        <dbReference type="SAM" id="Phobius"/>
    </source>
</evidence>
<organism evidence="2 3">
    <name type="scientific">Arthrobacter globiformis</name>
    <dbReference type="NCBI Taxonomy" id="1665"/>
    <lineage>
        <taxon>Bacteria</taxon>
        <taxon>Bacillati</taxon>
        <taxon>Actinomycetota</taxon>
        <taxon>Actinomycetes</taxon>
        <taxon>Micrococcales</taxon>
        <taxon>Micrococcaceae</taxon>
        <taxon>Arthrobacter</taxon>
    </lineage>
</organism>
<keyword evidence="1" id="KW-0472">Membrane</keyword>
<dbReference type="Proteomes" id="UP000249166">
    <property type="component" value="Unassembled WGS sequence"/>
</dbReference>
<comment type="caution">
    <text evidence="2">The sequence shown here is derived from an EMBL/GenBank/DDBJ whole genome shotgun (WGS) entry which is preliminary data.</text>
</comment>
<dbReference type="RefSeq" id="WP_111905265.1">
    <property type="nucleotide sequence ID" value="NZ_QLNP01000098.1"/>
</dbReference>
<accession>A0A328HFD6</accession>
<feature type="transmembrane region" description="Helical" evidence="1">
    <location>
        <begin position="45"/>
        <end position="68"/>
    </location>
</feature>
<keyword evidence="1" id="KW-0812">Transmembrane</keyword>
<gene>
    <name evidence="2" type="ORF">DBZ45_18430</name>
</gene>